<evidence type="ECO:0000256" key="7">
    <source>
        <dbReference type="ARBA" id="ARBA00022722"/>
    </source>
</evidence>
<evidence type="ECO:0000256" key="4">
    <source>
        <dbReference type="ARBA" id="ARBA00012571"/>
    </source>
</evidence>
<dbReference type="Pfam" id="PF25488">
    <property type="entry name" value="RNaseT2L_C"/>
    <property type="match status" value="1"/>
</dbReference>
<dbReference type="PANTHER" id="PTHR11240:SF79">
    <property type="entry name" value="RIBONUCLEASE T2"/>
    <property type="match status" value="1"/>
</dbReference>
<dbReference type="SUPFAM" id="SSF55895">
    <property type="entry name" value="Ribonuclease Rh-like"/>
    <property type="match status" value="1"/>
</dbReference>
<dbReference type="InterPro" id="IPR033130">
    <property type="entry name" value="RNase_T2_His_AS_2"/>
</dbReference>
<dbReference type="GO" id="GO:0016787">
    <property type="term" value="F:hydrolase activity"/>
    <property type="evidence" value="ECO:0007669"/>
    <property type="project" value="UniProtKB-KW"/>
</dbReference>
<dbReference type="GO" id="GO:0003723">
    <property type="term" value="F:RNA binding"/>
    <property type="evidence" value="ECO:0007669"/>
    <property type="project" value="InterPro"/>
</dbReference>
<feature type="active site" evidence="16">
    <location>
        <position position="115"/>
    </location>
</feature>
<keyword evidence="9" id="KW-0255">Endonuclease</keyword>
<evidence type="ECO:0000256" key="5">
    <source>
        <dbReference type="ARBA" id="ARBA00022490"/>
    </source>
</evidence>
<keyword evidence="8" id="KW-0732">Signal</keyword>
<evidence type="ECO:0000313" key="21">
    <source>
        <dbReference type="Proteomes" id="UP000799440"/>
    </source>
</evidence>
<evidence type="ECO:0000313" key="20">
    <source>
        <dbReference type="EMBL" id="KAF2751833.1"/>
    </source>
</evidence>
<evidence type="ECO:0000256" key="10">
    <source>
        <dbReference type="ARBA" id="ARBA00022801"/>
    </source>
</evidence>
<dbReference type="InterPro" id="IPR018188">
    <property type="entry name" value="RNase_T2_His_AS_1"/>
</dbReference>
<sequence>MAILEHLQTAAKEVVQNAASTIQDYTSFDLPSLRSVSRFGFTGASLLTGKDQTVMNGQTAHAWTTQSCPKPQLSCHNTTIIENLCCFNYPGGQMLQTQFWDTHPATGPDDSWTLHGLWPDRCDGSYDANCDSSRVYRNISTIIESFGKTDLLKYMQTYWKDYKGDDETFWQHEWSKHGTCISTLEPHCYVDHKATQEVVDYFEKAVELFKTLPSYEWLAAADILPSTTRSYTFSEIQSALAAHRPGVTVTLGCKYGALNEIWYHYDVRGSVQEGEFVPADPDGTKSSCPRTGIRYLPKHNRERPHPTTTSSGSQPTSTHSPSTGFEGRGFINVYQDDTPHGCIISKGAWYDTRSCATFTATKAPQGSGTYLSSRRGKCGVVSGAFVCGPQVHVGTAFTATEEGWIAAGGNAKWSSDKVVRGRRKEKVYAGAEHEQGIKLVWEGR</sequence>
<name>A0A6A6VNU3_9PLEO</name>
<organism evidence="20 21">
    <name type="scientific">Sporormia fimetaria CBS 119925</name>
    <dbReference type="NCBI Taxonomy" id="1340428"/>
    <lineage>
        <taxon>Eukaryota</taxon>
        <taxon>Fungi</taxon>
        <taxon>Dikarya</taxon>
        <taxon>Ascomycota</taxon>
        <taxon>Pezizomycotina</taxon>
        <taxon>Dothideomycetes</taxon>
        <taxon>Pleosporomycetidae</taxon>
        <taxon>Pleosporales</taxon>
        <taxon>Sporormiaceae</taxon>
        <taxon>Sporormia</taxon>
    </lineage>
</organism>
<comment type="similarity">
    <text evidence="3 17">Belongs to the RNase T2 family.</text>
</comment>
<dbReference type="EC" id="4.6.1.19" evidence="4"/>
<feature type="domain" description="RNase T2-like C-terminal" evidence="19">
    <location>
        <begin position="324"/>
        <end position="441"/>
    </location>
</feature>
<evidence type="ECO:0000256" key="6">
    <source>
        <dbReference type="ARBA" id="ARBA00022554"/>
    </source>
</evidence>
<keyword evidence="5" id="KW-0963">Cytoplasm</keyword>
<dbReference type="GO" id="GO:0005775">
    <property type="term" value="C:vacuolar lumen"/>
    <property type="evidence" value="ECO:0007669"/>
    <property type="project" value="UniProtKB-SubCell"/>
</dbReference>
<evidence type="ECO:0000256" key="17">
    <source>
        <dbReference type="RuleBase" id="RU004328"/>
    </source>
</evidence>
<keyword evidence="13" id="KW-0456">Lyase</keyword>
<evidence type="ECO:0000256" key="9">
    <source>
        <dbReference type="ARBA" id="ARBA00022759"/>
    </source>
</evidence>
<gene>
    <name evidence="20" type="ORF">M011DRAFT_463328</name>
</gene>
<proteinExistence type="inferred from homology"/>
<keyword evidence="7" id="KW-0540">Nuclease</keyword>
<feature type="region of interest" description="Disordered" evidence="18">
    <location>
        <begin position="276"/>
        <end position="325"/>
    </location>
</feature>
<keyword evidence="6" id="KW-0926">Vacuole</keyword>
<dbReference type="PANTHER" id="PTHR11240">
    <property type="entry name" value="RIBONUCLEASE T2"/>
    <property type="match status" value="1"/>
</dbReference>
<dbReference type="FunFam" id="3.90.730.10:FF:000004">
    <property type="entry name" value="Ribonuclease T2-like"/>
    <property type="match status" value="1"/>
</dbReference>
<evidence type="ECO:0000256" key="8">
    <source>
        <dbReference type="ARBA" id="ARBA00022729"/>
    </source>
</evidence>
<reference evidence="20" key="1">
    <citation type="journal article" date="2020" name="Stud. Mycol.">
        <title>101 Dothideomycetes genomes: a test case for predicting lifestyles and emergence of pathogens.</title>
        <authorList>
            <person name="Haridas S."/>
            <person name="Albert R."/>
            <person name="Binder M."/>
            <person name="Bloem J."/>
            <person name="Labutti K."/>
            <person name="Salamov A."/>
            <person name="Andreopoulos B."/>
            <person name="Baker S."/>
            <person name="Barry K."/>
            <person name="Bills G."/>
            <person name="Bluhm B."/>
            <person name="Cannon C."/>
            <person name="Castanera R."/>
            <person name="Culley D."/>
            <person name="Daum C."/>
            <person name="Ezra D."/>
            <person name="Gonzalez J."/>
            <person name="Henrissat B."/>
            <person name="Kuo A."/>
            <person name="Liang C."/>
            <person name="Lipzen A."/>
            <person name="Lutzoni F."/>
            <person name="Magnuson J."/>
            <person name="Mondo S."/>
            <person name="Nolan M."/>
            <person name="Ohm R."/>
            <person name="Pangilinan J."/>
            <person name="Park H.-J."/>
            <person name="Ramirez L."/>
            <person name="Alfaro M."/>
            <person name="Sun H."/>
            <person name="Tritt A."/>
            <person name="Yoshinaga Y."/>
            <person name="Zwiers L.-H."/>
            <person name="Turgeon B."/>
            <person name="Goodwin S."/>
            <person name="Spatafora J."/>
            <person name="Crous P."/>
            <person name="Grigoriev I."/>
        </authorList>
    </citation>
    <scope>NUCLEOTIDE SEQUENCE</scope>
    <source>
        <strain evidence="20">CBS 119925</strain>
    </source>
</reference>
<dbReference type="InterPro" id="IPR036430">
    <property type="entry name" value="RNase_T2-like_sf"/>
</dbReference>
<dbReference type="GO" id="GO:0033897">
    <property type="term" value="F:ribonuclease T2 activity"/>
    <property type="evidence" value="ECO:0007669"/>
    <property type="project" value="UniProtKB-EC"/>
</dbReference>
<dbReference type="Gene3D" id="3.90.730.10">
    <property type="entry name" value="Ribonuclease T2-like"/>
    <property type="match status" value="1"/>
</dbReference>
<dbReference type="OrthoDB" id="435754at2759"/>
<evidence type="ECO:0000256" key="16">
    <source>
        <dbReference type="PIRSR" id="PIRSR633697-1"/>
    </source>
</evidence>
<dbReference type="InterPro" id="IPR033697">
    <property type="entry name" value="Ribonuclease_T2_eukaryotic"/>
</dbReference>
<dbReference type="InterPro" id="IPR001568">
    <property type="entry name" value="RNase_T2-like"/>
</dbReference>
<feature type="compositionally biased region" description="Low complexity" evidence="18">
    <location>
        <begin position="306"/>
        <end position="324"/>
    </location>
</feature>
<dbReference type="AlphaFoldDB" id="A0A6A6VNU3"/>
<dbReference type="PROSITE" id="PS00530">
    <property type="entry name" value="RNASE_T2_1"/>
    <property type="match status" value="1"/>
</dbReference>
<evidence type="ECO:0000256" key="13">
    <source>
        <dbReference type="ARBA" id="ARBA00023239"/>
    </source>
</evidence>
<dbReference type="CDD" id="cd01061">
    <property type="entry name" value="RNase_T2_euk"/>
    <property type="match status" value="1"/>
</dbReference>
<dbReference type="EMBL" id="MU006561">
    <property type="protein sequence ID" value="KAF2751833.1"/>
    <property type="molecule type" value="Genomic_DNA"/>
</dbReference>
<comment type="function">
    <text evidence="14">Rnase which modulates cell survival under stress conditions. Released from the vacuole to the cytoplasm during stress to promote tRNA and rRNA cleavage and to activate separately a downstream pathway that promotes cell death. Involved in cell size, vacuolar morphology and growth at high temperatures and high salt concentration.</text>
</comment>
<feature type="active site" evidence="16">
    <location>
        <position position="177"/>
    </location>
</feature>
<dbReference type="GO" id="GO:0005576">
    <property type="term" value="C:extracellular region"/>
    <property type="evidence" value="ECO:0007669"/>
    <property type="project" value="TreeGrafter"/>
</dbReference>
<dbReference type="InterPro" id="IPR057328">
    <property type="entry name" value="RNaseT2L_C"/>
</dbReference>
<evidence type="ECO:0000256" key="2">
    <source>
        <dbReference type="ARBA" id="ARBA00004496"/>
    </source>
</evidence>
<evidence type="ECO:0000259" key="19">
    <source>
        <dbReference type="Pfam" id="PF25488"/>
    </source>
</evidence>
<keyword evidence="10" id="KW-0378">Hydrolase</keyword>
<evidence type="ECO:0000256" key="18">
    <source>
        <dbReference type="SAM" id="MobiDB-lite"/>
    </source>
</evidence>
<evidence type="ECO:0000256" key="15">
    <source>
        <dbReference type="ARBA" id="ARBA00071169"/>
    </source>
</evidence>
<keyword evidence="12" id="KW-0325">Glycoprotein</keyword>
<dbReference type="GO" id="GO:0006401">
    <property type="term" value="P:RNA catabolic process"/>
    <property type="evidence" value="ECO:0007669"/>
    <property type="project" value="TreeGrafter"/>
</dbReference>
<evidence type="ECO:0000256" key="11">
    <source>
        <dbReference type="ARBA" id="ARBA00023157"/>
    </source>
</evidence>
<dbReference type="PROSITE" id="PS00531">
    <property type="entry name" value="RNASE_T2_2"/>
    <property type="match status" value="1"/>
</dbReference>
<evidence type="ECO:0000256" key="1">
    <source>
        <dbReference type="ARBA" id="ARBA00004410"/>
    </source>
</evidence>
<evidence type="ECO:0000256" key="3">
    <source>
        <dbReference type="ARBA" id="ARBA00007469"/>
    </source>
</evidence>
<feature type="active site" evidence="16">
    <location>
        <position position="173"/>
    </location>
</feature>
<evidence type="ECO:0000256" key="14">
    <source>
        <dbReference type="ARBA" id="ARBA00025494"/>
    </source>
</evidence>
<keyword evidence="21" id="KW-1185">Reference proteome</keyword>
<comment type="subcellular location">
    <subcellularLocation>
        <location evidence="2">Cytoplasm</location>
    </subcellularLocation>
    <subcellularLocation>
        <location evidence="1">Vacuole lumen</location>
    </subcellularLocation>
</comment>
<dbReference type="Pfam" id="PF00445">
    <property type="entry name" value="Ribonuclease_T2"/>
    <property type="match status" value="1"/>
</dbReference>
<evidence type="ECO:0000256" key="12">
    <source>
        <dbReference type="ARBA" id="ARBA00023180"/>
    </source>
</evidence>
<accession>A0A6A6VNU3</accession>
<dbReference type="Proteomes" id="UP000799440">
    <property type="component" value="Unassembled WGS sequence"/>
</dbReference>
<protein>
    <recommendedName>
        <fullName evidence="15">Ribonuclease T2-like</fullName>
        <ecNumber evidence="4">4.6.1.19</ecNumber>
    </recommendedName>
</protein>
<keyword evidence="11" id="KW-1015">Disulfide bond</keyword>